<dbReference type="PANTHER" id="PTHR12729:SF6">
    <property type="entry name" value="TRNA(HIS) GUANYLYLTRANSFERASE-RELATED"/>
    <property type="match status" value="1"/>
</dbReference>
<dbReference type="RefSeq" id="WP_075049218.1">
    <property type="nucleotide sequence ID" value="NZ_CP006867.1"/>
</dbReference>
<feature type="domain" description="tRNAHis guanylyltransferase catalytic" evidence="1">
    <location>
        <begin position="14"/>
        <end position="126"/>
    </location>
</feature>
<evidence type="ECO:0000313" key="3">
    <source>
        <dbReference type="Proteomes" id="UP000060778"/>
    </source>
</evidence>
<accession>A0A0U3FHN0</accession>
<sequence>MREILNAIMNLSYEEFKDREEFSLLRVDREIVVRMDGVKFGRFTKEFGSVRDPTVHNALVSSTKALIQTYSCDEAYVSSDEINVFCKRPPFAGRIEKIDSVFPSFVSANFSLEIGKAAWFDSRIVLIRETEWPKYVAWRLKVTLCNYASKLTNLPCHEALTTIEPDEYAFGTLIKREKYLKRAVNPLTGEVVTVERRKLKAITGWALLGELKNVVGNPG</sequence>
<dbReference type="KEGG" id="iis:EYM_00725"/>
<reference evidence="2 3" key="1">
    <citation type="submission" date="2013-11" db="EMBL/GenBank/DDBJ databases">
        <title>Comparative genomics of Ignicoccus.</title>
        <authorList>
            <person name="Podar M."/>
        </authorList>
    </citation>
    <scope>NUCLEOTIDE SEQUENCE [LARGE SCALE GENOMIC DNA]</scope>
    <source>
        <strain evidence="2 3">DSM 13165</strain>
    </source>
</reference>
<organism evidence="2 3">
    <name type="scientific">Ignicoccus islandicus DSM 13165</name>
    <dbReference type="NCBI Taxonomy" id="940295"/>
    <lineage>
        <taxon>Archaea</taxon>
        <taxon>Thermoproteota</taxon>
        <taxon>Thermoprotei</taxon>
        <taxon>Desulfurococcales</taxon>
        <taxon>Desulfurococcaceae</taxon>
        <taxon>Ignicoccus</taxon>
    </lineage>
</organism>
<dbReference type="STRING" id="940295.EYM_00725"/>
<dbReference type="GeneID" id="30679564"/>
<dbReference type="PANTHER" id="PTHR12729">
    <property type="entry name" value="TRNA(HIS) GUANYLYLTRANSFERASE-RELATED"/>
    <property type="match status" value="1"/>
</dbReference>
<dbReference type="InterPro" id="IPR038469">
    <property type="entry name" value="tRNAHis_GuaTrfase_Thg1_sf"/>
</dbReference>
<dbReference type="Proteomes" id="UP000060778">
    <property type="component" value="Chromosome"/>
</dbReference>
<dbReference type="AlphaFoldDB" id="A0A0U3FHN0"/>
<evidence type="ECO:0000259" key="1">
    <source>
        <dbReference type="Pfam" id="PF04446"/>
    </source>
</evidence>
<dbReference type="GO" id="GO:0008193">
    <property type="term" value="F:tRNA guanylyltransferase activity"/>
    <property type="evidence" value="ECO:0007669"/>
    <property type="project" value="InterPro"/>
</dbReference>
<dbReference type="Gene3D" id="3.30.70.3000">
    <property type="match status" value="1"/>
</dbReference>
<evidence type="ECO:0000313" key="2">
    <source>
        <dbReference type="EMBL" id="ALU11414.1"/>
    </source>
</evidence>
<keyword evidence="3" id="KW-1185">Reference proteome</keyword>
<dbReference type="GO" id="GO:0006400">
    <property type="term" value="P:tRNA modification"/>
    <property type="evidence" value="ECO:0007669"/>
    <property type="project" value="InterPro"/>
</dbReference>
<name>A0A0U3FHN0_9CREN</name>
<protein>
    <recommendedName>
        <fullName evidence="1">tRNAHis guanylyltransferase catalytic domain-containing protein</fullName>
    </recommendedName>
</protein>
<dbReference type="InterPro" id="IPR024956">
    <property type="entry name" value="tRNAHis_GuaTrfase_cat"/>
</dbReference>
<gene>
    <name evidence="2" type="ORF">EYM_00725</name>
</gene>
<dbReference type="EMBL" id="CP006867">
    <property type="protein sequence ID" value="ALU11414.1"/>
    <property type="molecule type" value="Genomic_DNA"/>
</dbReference>
<dbReference type="InterPro" id="IPR007537">
    <property type="entry name" value="tRNAHis_GuaTrfase_Thg1"/>
</dbReference>
<dbReference type="GO" id="GO:0000287">
    <property type="term" value="F:magnesium ion binding"/>
    <property type="evidence" value="ECO:0007669"/>
    <property type="project" value="InterPro"/>
</dbReference>
<dbReference type="Pfam" id="PF04446">
    <property type="entry name" value="Thg1"/>
    <property type="match status" value="1"/>
</dbReference>
<dbReference type="OrthoDB" id="24661at2157"/>
<proteinExistence type="predicted"/>